<protein>
    <submittedName>
        <fullName evidence="2">Uncharacterized protein</fullName>
    </submittedName>
</protein>
<keyword evidence="3" id="KW-1185">Reference proteome</keyword>
<dbReference type="OrthoDB" id="9814887at2"/>
<gene>
    <name evidence="2" type="ORF">EQU50_04145</name>
</gene>
<accession>A0A4Q7DHE4</accession>
<keyword evidence="1" id="KW-0732">Signal</keyword>
<dbReference type="AlphaFoldDB" id="A0A4Q7DHE4"/>
<feature type="signal peptide" evidence="1">
    <location>
        <begin position="1"/>
        <end position="26"/>
    </location>
</feature>
<comment type="caution">
    <text evidence="2">The sequence shown here is derived from an EMBL/GenBank/DDBJ whole genome shotgun (WGS) entry which is preliminary data.</text>
</comment>
<dbReference type="EMBL" id="SCFB01000005">
    <property type="protein sequence ID" value="RZI46132.1"/>
    <property type="molecule type" value="Genomic_DNA"/>
</dbReference>
<reference evidence="2 3" key="1">
    <citation type="submission" date="2018-10" db="EMBL/GenBank/DDBJ databases">
        <title>An updated phylogeny of the Alphaproteobacteria reveals that the parasitic Rickettsiales and Holosporales have independent origins.</title>
        <authorList>
            <person name="Munoz-Gomez S.A."/>
            <person name="Hess S."/>
            <person name="Burger G."/>
            <person name="Lang B.F."/>
            <person name="Susko E."/>
            <person name="Slamovits C.H."/>
            <person name="Roger A.J."/>
        </authorList>
    </citation>
    <scope>NUCLEOTIDE SEQUENCE [LARGE SCALE GENOMIC DNA]</scope>
    <source>
        <strain evidence="2">HOLO01</strain>
    </source>
</reference>
<proteinExistence type="predicted"/>
<evidence type="ECO:0000313" key="3">
    <source>
        <dbReference type="Proteomes" id="UP000293550"/>
    </source>
</evidence>
<dbReference type="RefSeq" id="WP_130153886.1">
    <property type="nucleotide sequence ID" value="NZ_SCFB01000005.1"/>
</dbReference>
<feature type="chain" id="PRO_5020504758" evidence="1">
    <location>
        <begin position="27"/>
        <end position="389"/>
    </location>
</feature>
<dbReference type="Proteomes" id="UP000293550">
    <property type="component" value="Unassembled WGS sequence"/>
</dbReference>
<organism evidence="2 3">
    <name type="scientific">Candidatus Finniella inopinata</name>
    <dbReference type="NCBI Taxonomy" id="1696036"/>
    <lineage>
        <taxon>Bacteria</taxon>
        <taxon>Pseudomonadati</taxon>
        <taxon>Pseudomonadota</taxon>
        <taxon>Alphaproteobacteria</taxon>
        <taxon>Holosporales</taxon>
        <taxon>Candidatus Paracaedibacteraceae</taxon>
        <taxon>Candidatus Finniella</taxon>
    </lineage>
</organism>
<name>A0A4Q7DHE4_9PROT</name>
<evidence type="ECO:0000256" key="1">
    <source>
        <dbReference type="SAM" id="SignalP"/>
    </source>
</evidence>
<evidence type="ECO:0000313" key="2">
    <source>
        <dbReference type="EMBL" id="RZI46132.1"/>
    </source>
</evidence>
<sequence length="389" mass="42525">MHTFLKKTFLTLVLLATSTCLLQAAAAGSSTDDPDLVGISTGPLTSSNPSELSVSASSVQAAAAISNEDNLDQVVASVDAGMQCLTVGAPSASSLLAQAKRAKQHPSFTYWEDISKLCMLNFDTTHINGYSQANIESLRAAIDLSEYGQSQFSEMLKNSKTLIDDSKLTSLVDTAYTEQFASALRGYLLMAAGRYGEAQASFDKAGSTVSTELKTKAQKAIENSKSEAAAASERVEYEWLGFNRETGRAYLAVQATAGDTNAKERLDEATRLLTVTDSAETNRINAEISDYVANIYIRQQLSCLDQFRYTHLSGRSFYEQQIMMGNQSARHALNYIAMSGVLGFSHKVMLAYLKKNISNGNRAALEIFEDPEDPSAIWFLHFYFGIRRF</sequence>